<dbReference type="EnsemblPlants" id="evm.model.03.102">
    <property type="protein sequence ID" value="cds.evm.model.03.102"/>
    <property type="gene ID" value="evm.TU.03.102"/>
</dbReference>
<evidence type="ECO:0000256" key="3">
    <source>
        <dbReference type="ARBA" id="ARBA00022833"/>
    </source>
</evidence>
<dbReference type="SUPFAM" id="SSF57903">
    <property type="entry name" value="FYVE/PHD zinc finger"/>
    <property type="match status" value="1"/>
</dbReference>
<keyword evidence="1" id="KW-0479">Metal-binding</keyword>
<keyword evidence="6" id="KW-0175">Coiled coil</keyword>
<gene>
    <name evidence="8" type="primary">LOC115709791</name>
</gene>
<reference evidence="8" key="1">
    <citation type="submission" date="2018-11" db="EMBL/GenBank/DDBJ databases">
        <authorList>
            <person name="Grassa J C."/>
        </authorList>
    </citation>
    <scope>NUCLEOTIDE SEQUENCE [LARGE SCALE GENOMIC DNA]</scope>
</reference>
<keyword evidence="2" id="KW-0863">Zinc-finger</keyword>
<evidence type="ECO:0000256" key="7">
    <source>
        <dbReference type="SAM" id="MobiDB-lite"/>
    </source>
</evidence>
<evidence type="ECO:0008006" key="10">
    <source>
        <dbReference type="Google" id="ProtNLM"/>
    </source>
</evidence>
<evidence type="ECO:0000256" key="1">
    <source>
        <dbReference type="ARBA" id="ARBA00022723"/>
    </source>
</evidence>
<dbReference type="Proteomes" id="UP000596661">
    <property type="component" value="Chromosome 3"/>
</dbReference>
<keyword evidence="9" id="KW-1185">Reference proteome</keyword>
<dbReference type="AlphaFoldDB" id="A0A803P3N0"/>
<dbReference type="Gene3D" id="3.30.40.10">
    <property type="entry name" value="Zinc/RING finger domain, C3HC4 (zinc finger)"/>
    <property type="match status" value="1"/>
</dbReference>
<dbReference type="Gramene" id="evm.model.03.102">
    <property type="protein sequence ID" value="cds.evm.model.03.102"/>
    <property type="gene ID" value="evm.TU.03.102"/>
</dbReference>
<accession>A0A803P3N0</accession>
<organism evidence="8 9">
    <name type="scientific">Cannabis sativa</name>
    <name type="common">Hemp</name>
    <name type="synonym">Marijuana</name>
    <dbReference type="NCBI Taxonomy" id="3483"/>
    <lineage>
        <taxon>Eukaryota</taxon>
        <taxon>Viridiplantae</taxon>
        <taxon>Streptophyta</taxon>
        <taxon>Embryophyta</taxon>
        <taxon>Tracheophyta</taxon>
        <taxon>Spermatophyta</taxon>
        <taxon>Magnoliopsida</taxon>
        <taxon>eudicotyledons</taxon>
        <taxon>Gunneridae</taxon>
        <taxon>Pentapetalae</taxon>
        <taxon>rosids</taxon>
        <taxon>fabids</taxon>
        <taxon>Rosales</taxon>
        <taxon>Cannabaceae</taxon>
        <taxon>Cannabis</taxon>
    </lineage>
</organism>
<feature type="coiled-coil region" evidence="6">
    <location>
        <begin position="564"/>
        <end position="605"/>
    </location>
</feature>
<evidence type="ECO:0000256" key="6">
    <source>
        <dbReference type="SAM" id="Coils"/>
    </source>
</evidence>
<dbReference type="EMBL" id="UZAU01000246">
    <property type="status" value="NOT_ANNOTATED_CDS"/>
    <property type="molecule type" value="Genomic_DNA"/>
</dbReference>
<protein>
    <recommendedName>
        <fullName evidence="10">PHD-type domain-containing protein</fullName>
    </recommendedName>
</protein>
<name>A0A803P3N0_CANSA</name>
<evidence type="ECO:0000313" key="8">
    <source>
        <dbReference type="EnsemblPlants" id="cds.evm.model.03.102"/>
    </source>
</evidence>
<feature type="compositionally biased region" description="Acidic residues" evidence="7">
    <location>
        <begin position="719"/>
        <end position="731"/>
    </location>
</feature>
<dbReference type="PANTHER" id="PTHR33304:SF3">
    <property type="entry name" value="EXPRESSED PROTEIN"/>
    <property type="match status" value="1"/>
</dbReference>
<sequence length="738" mass="83725">MGTHNHCHTKDKVCDTCGGNNHRANFLLVTCSKCYITSEHVYCMRREIEHKVPEDWVCESCQSDSDSVLMETKETEDVAEQDNLNVQLDTSGLERIKKRYNFLGNLELRMGNGEDAQACWPGGAWSAWSEYHSSAGVVLPLRQYFIDFCDYFGIAPFQLAPNSYRILSTLKVLYHQKGWPTPSPEEIHYMYILKANPIRDNRNNTDGFYYLSTWPNASGNLVTDIPSHAGPYKKSFFFTTAIKAENLNFQRVGPFKRSKVDSEIISRVEQISKLPSEEKSSKVLLTDDNLRECGLFDMSHSLGLSDSCRQAGSRFKKAYHGPVPRFNLPMELHCSPANIDIVEDSEETLDDLPQCEEANNELEIIPTVCEDDTHIESPEQGLKHKHDCSKESSIINHELESSEGSMDIFDCFSTPIVNLKRKKKRKRGNMDIYACFSNPNVDSKRRKKRKITAGTCRDTSRKSTAKTPAATISSKAAIRTPEQVLMETAQTELVPARSRAMSDVLESVQAFATPMVNVFEKEVGDNLSKDGLWIDSEDLTDLALKQQCLMSLTTVVAFQQAKLVKSCQNKLNGQEKELIELKGELGETRNERDLVQQELQTLKNNFGKKLKEEVNSVASPLKSEIQILQEKLSKAETTETSLRSDLKGQDEQVEELRRTQRLNLEEFKKEKTKLKTQLNDMSMNVFYTCWKHNRDGDYSFLGSKLKKCMADFKKRLADEEAAAADSEEDETSSIQELS</sequence>
<dbReference type="PANTHER" id="PTHR33304">
    <property type="match status" value="1"/>
</dbReference>
<feature type="coiled-coil region" evidence="6">
    <location>
        <begin position="657"/>
        <end position="684"/>
    </location>
</feature>
<keyword evidence="5" id="KW-0804">Transcription</keyword>
<dbReference type="InterPro" id="IPR013083">
    <property type="entry name" value="Znf_RING/FYVE/PHD"/>
</dbReference>
<feature type="region of interest" description="Disordered" evidence="7">
    <location>
        <begin position="446"/>
        <end position="470"/>
    </location>
</feature>
<evidence type="ECO:0000256" key="5">
    <source>
        <dbReference type="ARBA" id="ARBA00023163"/>
    </source>
</evidence>
<feature type="region of interest" description="Disordered" evidence="7">
    <location>
        <begin position="719"/>
        <end position="738"/>
    </location>
</feature>
<dbReference type="GO" id="GO:0008270">
    <property type="term" value="F:zinc ion binding"/>
    <property type="evidence" value="ECO:0007669"/>
    <property type="project" value="UniProtKB-KW"/>
</dbReference>
<dbReference type="InterPro" id="IPR049914">
    <property type="entry name" value="PHD1-3/5-6"/>
</dbReference>
<dbReference type="GO" id="GO:0034244">
    <property type="term" value="P:negative regulation of transcription elongation by RNA polymerase II"/>
    <property type="evidence" value="ECO:0007669"/>
    <property type="project" value="InterPro"/>
</dbReference>
<evidence type="ECO:0000256" key="4">
    <source>
        <dbReference type="ARBA" id="ARBA00023015"/>
    </source>
</evidence>
<reference evidence="8" key="2">
    <citation type="submission" date="2021-03" db="UniProtKB">
        <authorList>
            <consortium name="EnsemblPlants"/>
        </authorList>
    </citation>
    <scope>IDENTIFICATION</scope>
</reference>
<keyword evidence="3" id="KW-0862">Zinc</keyword>
<dbReference type="CDD" id="cd15517">
    <property type="entry name" value="PHD_TCF19_like"/>
    <property type="match status" value="1"/>
</dbReference>
<evidence type="ECO:0000313" key="9">
    <source>
        <dbReference type="Proteomes" id="UP000596661"/>
    </source>
</evidence>
<dbReference type="InterPro" id="IPR011011">
    <property type="entry name" value="Znf_FYVE_PHD"/>
</dbReference>
<keyword evidence="4" id="KW-0805">Transcription regulation</keyword>
<proteinExistence type="predicted"/>
<dbReference type="GO" id="GO:0140566">
    <property type="term" value="F:histone reader activity"/>
    <property type="evidence" value="ECO:0007669"/>
    <property type="project" value="InterPro"/>
</dbReference>
<evidence type="ECO:0000256" key="2">
    <source>
        <dbReference type="ARBA" id="ARBA00022771"/>
    </source>
</evidence>